<name>A0ABW1L1Y3_9BACL</name>
<evidence type="ECO:0000313" key="5">
    <source>
        <dbReference type="EMBL" id="MFC6038084.1"/>
    </source>
</evidence>
<dbReference type="InterPro" id="IPR020103">
    <property type="entry name" value="PsdUridine_synth_cat_dom_sf"/>
</dbReference>
<protein>
    <recommendedName>
        <fullName evidence="3">Pseudouridine synthase</fullName>
        <ecNumber evidence="3">5.4.99.-</ecNumber>
    </recommendedName>
</protein>
<dbReference type="PANTHER" id="PTHR21600:SF35">
    <property type="entry name" value="PSEUDOURIDINE SYNTHASE"/>
    <property type="match status" value="1"/>
</dbReference>
<gene>
    <name evidence="5" type="ORF">ACFPYN_01330</name>
</gene>
<dbReference type="RefSeq" id="WP_377732082.1">
    <property type="nucleotide sequence ID" value="NZ_JBHSRI010000002.1"/>
</dbReference>
<comment type="similarity">
    <text evidence="2 3">Belongs to the pseudouridine synthase RluA family.</text>
</comment>
<keyword evidence="6" id="KW-1185">Reference proteome</keyword>
<evidence type="ECO:0000256" key="1">
    <source>
        <dbReference type="ARBA" id="ARBA00000073"/>
    </source>
</evidence>
<dbReference type="CDD" id="cd02869">
    <property type="entry name" value="PseudoU_synth_RluA_like"/>
    <property type="match status" value="1"/>
</dbReference>
<feature type="domain" description="Pseudouridine synthase RsuA/RluA-like" evidence="4">
    <location>
        <begin position="96"/>
        <end position="243"/>
    </location>
</feature>
<dbReference type="Proteomes" id="UP001596170">
    <property type="component" value="Unassembled WGS sequence"/>
</dbReference>
<evidence type="ECO:0000256" key="3">
    <source>
        <dbReference type="RuleBase" id="RU362028"/>
    </source>
</evidence>
<sequence length="297" mass="33447">MIRLLIAMSNQFKLTFKATEETLLREALAEWGISKRTLTSIKFDGGTLLVNGQEKTVRHPLVLGDVVTVLFPLEEVSEGLIRQKGPLDIVYEDDVLFIVNKQPGQSTIPSREHPSGTLANYVAFYYEQMSIPSTVHILTRLDRDTSGLVCLVKNRHIHHIMNHNHLMNKTYEAIVHGKVSHYSQEIIAPIGRKGSSIIEREVREGGLFAHTDVDVIRHNSDFSHVKCLLHTGRTHQIRVHLAHIGHPIIGDDLYGGKVELISRQALHCSSVDIKHPLTGEMMTFTSPIPEDMRNLLI</sequence>
<comment type="catalytic activity">
    <reaction evidence="1 3">
        <text>a uridine in RNA = a pseudouridine in RNA</text>
        <dbReference type="Rhea" id="RHEA:48348"/>
        <dbReference type="Rhea" id="RHEA-COMP:12068"/>
        <dbReference type="Rhea" id="RHEA-COMP:12069"/>
        <dbReference type="ChEBI" id="CHEBI:65314"/>
        <dbReference type="ChEBI" id="CHEBI:65315"/>
    </reaction>
</comment>
<keyword evidence="3 5" id="KW-0413">Isomerase</keyword>
<dbReference type="EC" id="5.4.99.-" evidence="3"/>
<dbReference type="Pfam" id="PF00849">
    <property type="entry name" value="PseudoU_synth_2"/>
    <property type="match status" value="1"/>
</dbReference>
<comment type="caution">
    <text evidence="5">The sequence shown here is derived from an EMBL/GenBank/DDBJ whole genome shotgun (WGS) entry which is preliminary data.</text>
</comment>
<dbReference type="SUPFAM" id="SSF55120">
    <property type="entry name" value="Pseudouridine synthase"/>
    <property type="match status" value="1"/>
</dbReference>
<dbReference type="Gene3D" id="3.30.2350.10">
    <property type="entry name" value="Pseudouridine synthase"/>
    <property type="match status" value="1"/>
</dbReference>
<evidence type="ECO:0000259" key="4">
    <source>
        <dbReference type="Pfam" id="PF00849"/>
    </source>
</evidence>
<proteinExistence type="inferred from homology"/>
<dbReference type="GO" id="GO:0016853">
    <property type="term" value="F:isomerase activity"/>
    <property type="evidence" value="ECO:0007669"/>
    <property type="project" value="UniProtKB-KW"/>
</dbReference>
<comment type="function">
    <text evidence="3">Responsible for synthesis of pseudouridine from uracil.</text>
</comment>
<evidence type="ECO:0000313" key="6">
    <source>
        <dbReference type="Proteomes" id="UP001596170"/>
    </source>
</evidence>
<dbReference type="EMBL" id="JBHSRI010000002">
    <property type="protein sequence ID" value="MFC6038084.1"/>
    <property type="molecule type" value="Genomic_DNA"/>
</dbReference>
<dbReference type="InterPro" id="IPR050188">
    <property type="entry name" value="RluA_PseudoU_synthase"/>
</dbReference>
<dbReference type="InterPro" id="IPR006225">
    <property type="entry name" value="PsdUridine_synth_RluC/D"/>
</dbReference>
<accession>A0ABW1L1Y3</accession>
<reference evidence="6" key="1">
    <citation type="journal article" date="2019" name="Int. J. Syst. Evol. Microbiol.">
        <title>The Global Catalogue of Microorganisms (GCM) 10K type strain sequencing project: providing services to taxonomists for standard genome sequencing and annotation.</title>
        <authorList>
            <consortium name="The Broad Institute Genomics Platform"/>
            <consortium name="The Broad Institute Genome Sequencing Center for Infectious Disease"/>
            <person name="Wu L."/>
            <person name="Ma J."/>
        </authorList>
    </citation>
    <scope>NUCLEOTIDE SEQUENCE [LARGE SCALE GENOMIC DNA]</scope>
    <source>
        <strain evidence="6">CCUG 54527</strain>
    </source>
</reference>
<dbReference type="NCBIfam" id="TIGR00005">
    <property type="entry name" value="rluA_subfam"/>
    <property type="match status" value="1"/>
</dbReference>
<dbReference type="PANTHER" id="PTHR21600">
    <property type="entry name" value="MITOCHONDRIAL RNA PSEUDOURIDINE SYNTHASE"/>
    <property type="match status" value="1"/>
</dbReference>
<dbReference type="InterPro" id="IPR006145">
    <property type="entry name" value="PsdUridine_synth_RsuA/RluA"/>
</dbReference>
<evidence type="ECO:0000256" key="2">
    <source>
        <dbReference type="ARBA" id="ARBA00010876"/>
    </source>
</evidence>
<organism evidence="5 6">
    <name type="scientific">Paenisporosarcina macmurdoensis</name>
    <dbReference type="NCBI Taxonomy" id="212659"/>
    <lineage>
        <taxon>Bacteria</taxon>
        <taxon>Bacillati</taxon>
        <taxon>Bacillota</taxon>
        <taxon>Bacilli</taxon>
        <taxon>Bacillales</taxon>
        <taxon>Caryophanaceae</taxon>
        <taxon>Paenisporosarcina</taxon>
    </lineage>
</organism>